<name>A0ACB7V3I4_DIOAL</name>
<protein>
    <submittedName>
        <fullName evidence="1">Mitochondrial carrier protein PET8 protein</fullName>
    </submittedName>
</protein>
<keyword evidence="2" id="KW-1185">Reference proteome</keyword>
<evidence type="ECO:0000313" key="2">
    <source>
        <dbReference type="Proteomes" id="UP000827976"/>
    </source>
</evidence>
<dbReference type="Proteomes" id="UP000827976">
    <property type="component" value="Chromosome 12"/>
</dbReference>
<dbReference type="EMBL" id="CM037022">
    <property type="protein sequence ID" value="KAH7667642.1"/>
    <property type="molecule type" value="Genomic_DNA"/>
</dbReference>
<organism evidence="1 2">
    <name type="scientific">Dioscorea alata</name>
    <name type="common">Purple yam</name>
    <dbReference type="NCBI Taxonomy" id="55571"/>
    <lineage>
        <taxon>Eukaryota</taxon>
        <taxon>Viridiplantae</taxon>
        <taxon>Streptophyta</taxon>
        <taxon>Embryophyta</taxon>
        <taxon>Tracheophyta</taxon>
        <taxon>Spermatophyta</taxon>
        <taxon>Magnoliopsida</taxon>
        <taxon>Liliopsida</taxon>
        <taxon>Dioscoreales</taxon>
        <taxon>Dioscoreaceae</taxon>
        <taxon>Dioscorea</taxon>
    </lineage>
</organism>
<gene>
    <name evidence="1" type="ORF">IHE45_12G073200</name>
</gene>
<comment type="caution">
    <text evidence="1">The sequence shown here is derived from an EMBL/GenBank/DDBJ whole genome shotgun (WGS) entry which is preliminary data.</text>
</comment>
<reference evidence="2" key="1">
    <citation type="journal article" date="2022" name="Nat. Commun.">
        <title>Chromosome evolution and the genetic basis of agronomically important traits in greater yam.</title>
        <authorList>
            <person name="Bredeson J.V."/>
            <person name="Lyons J.B."/>
            <person name="Oniyinde I.O."/>
            <person name="Okereke N.R."/>
            <person name="Kolade O."/>
            <person name="Nnabue I."/>
            <person name="Nwadili C.O."/>
            <person name="Hribova E."/>
            <person name="Parker M."/>
            <person name="Nwogha J."/>
            <person name="Shu S."/>
            <person name="Carlson J."/>
            <person name="Kariba R."/>
            <person name="Muthemba S."/>
            <person name="Knop K."/>
            <person name="Barton G.J."/>
            <person name="Sherwood A.V."/>
            <person name="Lopez-Montes A."/>
            <person name="Asiedu R."/>
            <person name="Jamnadass R."/>
            <person name="Muchugi A."/>
            <person name="Goodstein D."/>
            <person name="Egesi C.N."/>
            <person name="Featherston J."/>
            <person name="Asfaw A."/>
            <person name="Simpson G.G."/>
            <person name="Dolezel J."/>
            <person name="Hendre P.S."/>
            <person name="Van Deynze A."/>
            <person name="Kumar P.L."/>
            <person name="Obidiegwu J.E."/>
            <person name="Bhattacharjee R."/>
            <person name="Rokhsar D.S."/>
        </authorList>
    </citation>
    <scope>NUCLEOTIDE SEQUENCE [LARGE SCALE GENOMIC DNA]</scope>
    <source>
        <strain evidence="2">cv. TDa95/00328</strain>
    </source>
</reference>
<evidence type="ECO:0000313" key="1">
    <source>
        <dbReference type="EMBL" id="KAH7667642.1"/>
    </source>
</evidence>
<accession>A0ACB7V3I4</accession>
<proteinExistence type="predicted"/>
<sequence length="429" mass="46521">MASIAGDPFKSFVEDSIRAFKHAIVDLQSNFGRAAKDLESHWPNPRNGARFLQPFLNQDEVVASNASVLRFDHLEGLVDGIRWREADADCFLSQNEGRLLFESVSAEDSDATIEELNIAMKNLMISPSARRMGVQYEADSSVANPLPAKEASNSVMKSALAGALACAFSTAVMHPVDTLKTCVQASTGSFPELLSNIPQIGLHGLYRGSIPAIFGQFYSHGLRTGLFEASRLVLSCVAPSLPEIQVYSLSSFCGTMLGTASRIPCEVLKQRLQAGIFNNVGEAVVGTLQQDGIKGFFRGTKATLMREVPFYVAGTRLYEEAKKATRNILGRELEPWEAMLVGAVSGGLTAVGTTPIDVMKTRMMIAPQGLSPSMSSIAITIFQQEGPLALFKGAVPRFFWVAPLGAINFAGYELIRKAMDTIEQKTVRL</sequence>